<dbReference type="Proteomes" id="UP000007752">
    <property type="component" value="Chromosome 4"/>
</dbReference>
<sequence>MQEGSPTASTSLPPQQFLLLRAPEETKRNEDEDDERAPPPDAAAGGFLEQKGEREENVLWLGHAYAHTEGGCTTIVVLNLNSNREMGYMGPYETQRFQSEWDPLDIVLGNERWEQQQGQGQKKTCGKRAQSELHHG</sequence>
<evidence type="ECO:0000313" key="2">
    <source>
        <dbReference type="EMBL" id="EAZ31671.1"/>
    </source>
</evidence>
<feature type="region of interest" description="Disordered" evidence="1">
    <location>
        <begin position="114"/>
        <end position="136"/>
    </location>
</feature>
<feature type="region of interest" description="Disordered" evidence="1">
    <location>
        <begin position="1"/>
        <end position="51"/>
    </location>
</feature>
<name>A3AWI2_ORYSJ</name>
<feature type="compositionally biased region" description="Polar residues" evidence="1">
    <location>
        <begin position="1"/>
        <end position="14"/>
    </location>
</feature>
<accession>A3AWI2</accession>
<dbReference type="AlphaFoldDB" id="A3AWI2"/>
<reference evidence="2" key="2">
    <citation type="submission" date="2008-12" db="EMBL/GenBank/DDBJ databases">
        <title>Improved gene annotation of the rice (Oryza sativa) genomes.</title>
        <authorList>
            <person name="Wang J."/>
            <person name="Li R."/>
            <person name="Fan W."/>
            <person name="Huang Q."/>
            <person name="Zhang J."/>
            <person name="Zhou Y."/>
            <person name="Hu Y."/>
            <person name="Zi S."/>
            <person name="Li J."/>
            <person name="Ni P."/>
            <person name="Zheng H."/>
            <person name="Zhang Y."/>
            <person name="Zhao M."/>
            <person name="Hao Q."/>
            <person name="McDermott J."/>
            <person name="Samudrala R."/>
            <person name="Kristiansen K."/>
            <person name="Wong G.K.-S."/>
        </authorList>
    </citation>
    <scope>NUCLEOTIDE SEQUENCE</scope>
</reference>
<evidence type="ECO:0000256" key="1">
    <source>
        <dbReference type="SAM" id="MobiDB-lite"/>
    </source>
</evidence>
<proteinExistence type="predicted"/>
<organism evidence="2">
    <name type="scientific">Oryza sativa subsp. japonica</name>
    <name type="common">Rice</name>
    <dbReference type="NCBI Taxonomy" id="39947"/>
    <lineage>
        <taxon>Eukaryota</taxon>
        <taxon>Viridiplantae</taxon>
        <taxon>Streptophyta</taxon>
        <taxon>Embryophyta</taxon>
        <taxon>Tracheophyta</taxon>
        <taxon>Spermatophyta</taxon>
        <taxon>Magnoliopsida</taxon>
        <taxon>Liliopsida</taxon>
        <taxon>Poales</taxon>
        <taxon>Poaceae</taxon>
        <taxon>BOP clade</taxon>
        <taxon>Oryzoideae</taxon>
        <taxon>Oryzeae</taxon>
        <taxon>Oryzinae</taxon>
        <taxon>Oryza</taxon>
        <taxon>Oryza sativa</taxon>
    </lineage>
</organism>
<reference evidence="2" key="1">
    <citation type="journal article" date="2005" name="PLoS Biol.">
        <title>The genomes of Oryza sativa: a history of duplications.</title>
        <authorList>
            <person name="Yu J."/>
            <person name="Wang J."/>
            <person name="Lin W."/>
            <person name="Li S."/>
            <person name="Li H."/>
            <person name="Zhou J."/>
            <person name="Ni P."/>
            <person name="Dong W."/>
            <person name="Hu S."/>
            <person name="Zeng C."/>
            <person name="Zhang J."/>
            <person name="Zhang Y."/>
            <person name="Li R."/>
            <person name="Xu Z."/>
            <person name="Li S."/>
            <person name="Li X."/>
            <person name="Zheng H."/>
            <person name="Cong L."/>
            <person name="Lin L."/>
            <person name="Yin J."/>
            <person name="Geng J."/>
            <person name="Li G."/>
            <person name="Shi J."/>
            <person name="Liu J."/>
            <person name="Lv H."/>
            <person name="Li J."/>
            <person name="Wang J."/>
            <person name="Deng Y."/>
            <person name="Ran L."/>
            <person name="Shi X."/>
            <person name="Wang X."/>
            <person name="Wu Q."/>
            <person name="Li C."/>
            <person name="Ren X."/>
            <person name="Wang J."/>
            <person name="Wang X."/>
            <person name="Li D."/>
            <person name="Liu D."/>
            <person name="Zhang X."/>
            <person name="Ji Z."/>
            <person name="Zhao W."/>
            <person name="Sun Y."/>
            <person name="Zhang Z."/>
            <person name="Bao J."/>
            <person name="Han Y."/>
            <person name="Dong L."/>
            <person name="Ji J."/>
            <person name="Chen P."/>
            <person name="Wu S."/>
            <person name="Liu J."/>
            <person name="Xiao Y."/>
            <person name="Bu D."/>
            <person name="Tan J."/>
            <person name="Yang L."/>
            <person name="Ye C."/>
            <person name="Zhang J."/>
            <person name="Xu J."/>
            <person name="Zhou Y."/>
            <person name="Yu Y."/>
            <person name="Zhang B."/>
            <person name="Zhuang S."/>
            <person name="Wei H."/>
            <person name="Liu B."/>
            <person name="Lei M."/>
            <person name="Yu H."/>
            <person name="Li Y."/>
            <person name="Xu H."/>
            <person name="Wei S."/>
            <person name="He X."/>
            <person name="Fang L."/>
            <person name="Zhang Z."/>
            <person name="Zhang Y."/>
            <person name="Huang X."/>
            <person name="Su Z."/>
            <person name="Tong W."/>
            <person name="Li J."/>
            <person name="Tong Z."/>
            <person name="Li S."/>
            <person name="Ye J."/>
            <person name="Wang L."/>
            <person name="Fang L."/>
            <person name="Lei T."/>
            <person name="Chen C."/>
            <person name="Chen H."/>
            <person name="Xu Z."/>
            <person name="Li H."/>
            <person name="Huang H."/>
            <person name="Zhang F."/>
            <person name="Xu H."/>
            <person name="Li N."/>
            <person name="Zhao C."/>
            <person name="Li S."/>
            <person name="Dong L."/>
            <person name="Huang Y."/>
            <person name="Li L."/>
            <person name="Xi Y."/>
            <person name="Qi Q."/>
            <person name="Li W."/>
            <person name="Zhang B."/>
            <person name="Hu W."/>
            <person name="Zhang Y."/>
            <person name="Tian X."/>
            <person name="Jiao Y."/>
            <person name="Liang X."/>
            <person name="Jin J."/>
            <person name="Gao L."/>
            <person name="Zheng W."/>
            <person name="Hao B."/>
            <person name="Liu S."/>
            <person name="Wang W."/>
            <person name="Yuan L."/>
            <person name="Cao M."/>
            <person name="McDermott J."/>
            <person name="Samudrala R."/>
            <person name="Wang J."/>
            <person name="Wong G.K."/>
            <person name="Yang H."/>
        </authorList>
    </citation>
    <scope>NUCLEOTIDE SEQUENCE [LARGE SCALE GENOMIC DNA]</scope>
</reference>
<dbReference type="EMBL" id="CM000141">
    <property type="protein sequence ID" value="EAZ31671.1"/>
    <property type="molecule type" value="Genomic_DNA"/>
</dbReference>
<gene>
    <name evidence="2" type="ORF">OsJ_15819</name>
</gene>
<protein>
    <submittedName>
        <fullName evidence="2">Uncharacterized protein</fullName>
    </submittedName>
</protein>